<sequence>MSAMIPFSLVSPSTGHPLKPDAPHALRDAETGERWPVIDGIPYLRIGREALVERVLAHLDAGEADEALCALLADQDDWWNGPPADPADLMALIRDRKTASLREAVHRLGWGRVGDYFLHRWSDPTYLAGLALLEAHWNDPICVFEFACGIGHYLRELARRGCKVSGADVVFAKLWVARHWVVGEKAQFVCFDAGSEHWPIPGAPVDLVVCNDAFYFLDDKARVLEALRQMAGDEGWLALSHIHNRDCPGFSAGKAVAVEDIAELFPDALVYDDGELTRALEETRAPIPHEVADLRDCEAFSLVAGPGMRPAPRSVVDGLTLPKAGTSLSLNPLYVPEGNDYAIHFPSERYEAEYGPRVTYPLRSPGPERMTFGGGIDAPETSRVRTREFVDLPERW</sequence>
<evidence type="ECO:0000313" key="2">
    <source>
        <dbReference type="Proteomes" id="UP001236369"/>
    </source>
</evidence>
<dbReference type="Proteomes" id="UP001236369">
    <property type="component" value="Unassembled WGS sequence"/>
</dbReference>
<dbReference type="PANTHER" id="PTHR43861">
    <property type="entry name" value="TRANS-ACONITATE 2-METHYLTRANSFERASE-RELATED"/>
    <property type="match status" value="1"/>
</dbReference>
<name>A0ABU0HPK8_9HYPH</name>
<dbReference type="InterPro" id="IPR029063">
    <property type="entry name" value="SAM-dependent_MTases_sf"/>
</dbReference>
<dbReference type="GO" id="GO:0008168">
    <property type="term" value="F:methyltransferase activity"/>
    <property type="evidence" value="ECO:0007669"/>
    <property type="project" value="UniProtKB-KW"/>
</dbReference>
<protein>
    <submittedName>
        <fullName evidence="1">SAM-dependent methyltransferase</fullName>
    </submittedName>
</protein>
<proteinExistence type="predicted"/>
<evidence type="ECO:0000313" key="1">
    <source>
        <dbReference type="EMBL" id="MDQ0443892.1"/>
    </source>
</evidence>
<keyword evidence="1" id="KW-0489">Methyltransferase</keyword>
<keyword evidence="1" id="KW-0808">Transferase</keyword>
<keyword evidence="2" id="KW-1185">Reference proteome</keyword>
<dbReference type="SUPFAM" id="SSF53335">
    <property type="entry name" value="S-adenosyl-L-methionine-dependent methyltransferases"/>
    <property type="match status" value="1"/>
</dbReference>
<dbReference type="GO" id="GO:0032259">
    <property type="term" value="P:methylation"/>
    <property type="evidence" value="ECO:0007669"/>
    <property type="project" value="UniProtKB-KW"/>
</dbReference>
<comment type="caution">
    <text evidence="1">The sequence shown here is derived from an EMBL/GenBank/DDBJ whole genome shotgun (WGS) entry which is preliminary data.</text>
</comment>
<accession>A0ABU0HPK8</accession>
<dbReference type="CDD" id="cd02440">
    <property type="entry name" value="AdoMet_MTases"/>
    <property type="match status" value="1"/>
</dbReference>
<gene>
    <name evidence="1" type="ORF">QO016_003398</name>
</gene>
<dbReference type="Pfam" id="PF13489">
    <property type="entry name" value="Methyltransf_23"/>
    <property type="match status" value="1"/>
</dbReference>
<reference evidence="1 2" key="1">
    <citation type="submission" date="2023-07" db="EMBL/GenBank/DDBJ databases">
        <title>Genomic Encyclopedia of Type Strains, Phase IV (KMG-IV): sequencing the most valuable type-strain genomes for metagenomic binning, comparative biology and taxonomic classification.</title>
        <authorList>
            <person name="Goeker M."/>
        </authorList>
    </citation>
    <scope>NUCLEOTIDE SEQUENCE [LARGE SCALE GENOMIC DNA]</scope>
    <source>
        <strain evidence="1 2">DSM 19562</strain>
    </source>
</reference>
<dbReference type="EMBL" id="JAUSVV010000008">
    <property type="protein sequence ID" value="MDQ0443892.1"/>
    <property type="molecule type" value="Genomic_DNA"/>
</dbReference>
<organism evidence="1 2">
    <name type="scientific">Methylobacterium persicinum</name>
    <dbReference type="NCBI Taxonomy" id="374426"/>
    <lineage>
        <taxon>Bacteria</taxon>
        <taxon>Pseudomonadati</taxon>
        <taxon>Pseudomonadota</taxon>
        <taxon>Alphaproteobacteria</taxon>
        <taxon>Hyphomicrobiales</taxon>
        <taxon>Methylobacteriaceae</taxon>
        <taxon>Methylobacterium</taxon>
    </lineage>
</organism>
<dbReference type="Gene3D" id="3.40.50.150">
    <property type="entry name" value="Vaccinia Virus protein VP39"/>
    <property type="match status" value="1"/>
</dbReference>